<dbReference type="SMART" id="SM00327">
    <property type="entry name" value="VWA"/>
    <property type="match status" value="1"/>
</dbReference>
<protein>
    <recommendedName>
        <fullName evidence="5">VWFA domain-containing protein</fullName>
    </recommendedName>
</protein>
<dbReference type="InterPro" id="IPR013083">
    <property type="entry name" value="Znf_RING/FYVE/PHD"/>
</dbReference>
<dbReference type="InterPro" id="IPR032838">
    <property type="entry name" value="Vwaint_dom"/>
</dbReference>
<dbReference type="CDD" id="cd16655">
    <property type="entry name" value="RING-Ubox_WDSUB1-like"/>
    <property type="match status" value="1"/>
</dbReference>
<dbReference type="Pfam" id="PF14623">
    <property type="entry name" value="Vint"/>
    <property type="match status" value="1"/>
</dbReference>
<dbReference type="InterPro" id="IPR002035">
    <property type="entry name" value="VWF_A"/>
</dbReference>
<dbReference type="EMBL" id="HBGY01002886">
    <property type="protein sequence ID" value="CAD9558990.1"/>
    <property type="molecule type" value="Transcribed_RNA"/>
</dbReference>
<evidence type="ECO:0008006" key="5">
    <source>
        <dbReference type="Google" id="ProtNLM"/>
    </source>
</evidence>
<dbReference type="Pfam" id="PF14624">
    <property type="entry name" value="Vwaint"/>
    <property type="match status" value="1"/>
</dbReference>
<dbReference type="InterPro" id="IPR036844">
    <property type="entry name" value="Hint_dom_sf"/>
</dbReference>
<dbReference type="InterPro" id="IPR039510">
    <property type="entry name" value="Vint_dom"/>
</dbReference>
<dbReference type="PANTHER" id="PTHR10579">
    <property type="entry name" value="CALCIUM-ACTIVATED CHLORIDE CHANNEL REGULATOR"/>
    <property type="match status" value="1"/>
</dbReference>
<dbReference type="AlphaFoldDB" id="A0A7S2NUF9"/>
<name>A0A7S2NUF9_9STRA</name>
<evidence type="ECO:0000259" key="3">
    <source>
        <dbReference type="PROSITE" id="PS51698"/>
    </source>
</evidence>
<feature type="domain" description="U-box" evidence="3">
    <location>
        <begin position="1"/>
        <end position="74"/>
    </location>
</feature>
<dbReference type="SUPFAM" id="SSF53300">
    <property type="entry name" value="vWA-like"/>
    <property type="match status" value="1"/>
</dbReference>
<dbReference type="SUPFAM" id="SSF57850">
    <property type="entry name" value="RING/U-box"/>
    <property type="match status" value="1"/>
</dbReference>
<dbReference type="Gene3D" id="3.30.40.10">
    <property type="entry name" value="Zinc/RING finger domain, C3HC4 (zinc finger)"/>
    <property type="match status" value="1"/>
</dbReference>
<dbReference type="Pfam" id="PF13519">
    <property type="entry name" value="VWA_2"/>
    <property type="match status" value="1"/>
</dbReference>
<proteinExistence type="predicted"/>
<dbReference type="SMART" id="SM00504">
    <property type="entry name" value="Ubox"/>
    <property type="match status" value="1"/>
</dbReference>
<dbReference type="GO" id="GO:0004842">
    <property type="term" value="F:ubiquitin-protein transferase activity"/>
    <property type="evidence" value="ECO:0007669"/>
    <property type="project" value="InterPro"/>
</dbReference>
<feature type="domain" description="VWFA" evidence="2">
    <location>
        <begin position="133"/>
        <end position="329"/>
    </location>
</feature>
<dbReference type="SUPFAM" id="SSF51294">
    <property type="entry name" value="Hedgehog/intein (Hint) domain"/>
    <property type="match status" value="1"/>
</dbReference>
<feature type="compositionally biased region" description="Low complexity" evidence="1">
    <location>
        <begin position="77"/>
        <end position="94"/>
    </location>
</feature>
<dbReference type="PROSITE" id="PS51698">
    <property type="entry name" value="U_BOX"/>
    <property type="match status" value="1"/>
</dbReference>
<evidence type="ECO:0000256" key="1">
    <source>
        <dbReference type="SAM" id="MobiDB-lite"/>
    </source>
</evidence>
<organism evidence="4">
    <name type="scientific">Leptocylindrus danicus</name>
    <dbReference type="NCBI Taxonomy" id="163516"/>
    <lineage>
        <taxon>Eukaryota</taxon>
        <taxon>Sar</taxon>
        <taxon>Stramenopiles</taxon>
        <taxon>Ochrophyta</taxon>
        <taxon>Bacillariophyta</taxon>
        <taxon>Coscinodiscophyceae</taxon>
        <taxon>Chaetocerotophycidae</taxon>
        <taxon>Leptocylindrales</taxon>
        <taxon>Leptocylindraceae</taxon>
        <taxon>Leptocylindrus</taxon>
    </lineage>
</organism>
<dbReference type="InterPro" id="IPR051266">
    <property type="entry name" value="CLCR"/>
</dbReference>
<dbReference type="PANTHER" id="PTHR10579:SF156">
    <property type="entry name" value="VWFA DOMAIN-CONTAINING PROTEIN"/>
    <property type="match status" value="1"/>
</dbReference>
<feature type="region of interest" description="Disordered" evidence="1">
    <location>
        <begin position="72"/>
        <end position="94"/>
    </location>
</feature>
<dbReference type="InterPro" id="IPR036465">
    <property type="entry name" value="vWFA_dom_sf"/>
</dbReference>
<dbReference type="GO" id="GO:0016567">
    <property type="term" value="P:protein ubiquitination"/>
    <property type="evidence" value="ECO:0007669"/>
    <property type="project" value="InterPro"/>
</dbReference>
<evidence type="ECO:0000259" key="2">
    <source>
        <dbReference type="PROSITE" id="PS50234"/>
    </source>
</evidence>
<dbReference type="Pfam" id="PF04564">
    <property type="entry name" value="U-box"/>
    <property type="match status" value="1"/>
</dbReference>
<gene>
    <name evidence="4" type="ORF">LDAN0321_LOCUS1851</name>
</gene>
<sequence length="749" mass="81101">MKNSPLICPITHQKMIDPVIDPEGNTFERSAIVEWLQENGTSPITRTPMSINDLMPNRALLDLLNAGDVEEGMPSLSISDDATTSDESSSPPEVEVSLKALYHEKENVALVQVSASKDPTPHHSPKVVVCVLDISYSMDDRATMHDDKEGKSGLTLLDIVKHSTRTVIETLKPNDMLAVVAYADSADVVLPLTKMTPENRAAAWRTVNSLHTTGSTNIWDGLLKAMELLRKEKLNLSTSPSILLLTDGLPNIHPPRGEIPTLCRYFEKHPDFRCQINTFGFGYGVDSILLNQLALEGSGHYGFIPDSSFVGTTFINTAANILSAAFTDLNLSIETGDSALSPKCLSGQKCSKASWGLSIRIPTLQYGQIIDVLVGFKEKESAKDGMSLLATLSLSSPSAGGEKKSPRKIVVARVVPSASNDDVADIAVAQLRSTLIHLIQKSTDGSHTDAGALEQASSDVKHITKGMYSAKYPGIEMRAEFDAIMNDISGQVTEAYSRMKFYSKWGRHYLLSLCRAHVLQQCSNFKDPGVQTYGKEKFTLIRDEAEDKFNELPAPTPSRTPASANHRVSSMGRYHMSSAPCFASGSVYLLDGSMKDISTVSAGDVVETSKGFSTVKCVIATKTEGTTEQLVDLGGGVTVTPWHPIRAKSTAKWNFPEDIASPSRLPCDTVYSLVLEDGASDFCIGNFEAVSLGHGLEDDVACHPYLGTSKVLEDLSTMIGWGNGLVELGPNPGIRDPVTNLITAYVQKN</sequence>
<evidence type="ECO:0000313" key="4">
    <source>
        <dbReference type="EMBL" id="CAD9558990.1"/>
    </source>
</evidence>
<accession>A0A7S2NUF9</accession>
<reference evidence="4" key="1">
    <citation type="submission" date="2021-01" db="EMBL/GenBank/DDBJ databases">
        <authorList>
            <person name="Corre E."/>
            <person name="Pelletier E."/>
            <person name="Niang G."/>
            <person name="Scheremetjew M."/>
            <person name="Finn R."/>
            <person name="Kale V."/>
            <person name="Holt S."/>
            <person name="Cochrane G."/>
            <person name="Meng A."/>
            <person name="Brown T."/>
            <person name="Cohen L."/>
        </authorList>
    </citation>
    <scope>NUCLEOTIDE SEQUENCE</scope>
    <source>
        <strain evidence="4">B650</strain>
    </source>
</reference>
<dbReference type="Gene3D" id="3.40.50.410">
    <property type="entry name" value="von Willebrand factor, type A domain"/>
    <property type="match status" value="1"/>
</dbReference>
<dbReference type="InterPro" id="IPR003613">
    <property type="entry name" value="Ubox_domain"/>
</dbReference>
<dbReference type="PROSITE" id="PS50234">
    <property type="entry name" value="VWFA"/>
    <property type="match status" value="1"/>
</dbReference>